<dbReference type="OrthoDB" id="422720at2759"/>
<dbReference type="Proteomes" id="UP000053647">
    <property type="component" value="Unassembled WGS sequence"/>
</dbReference>
<evidence type="ECO:0000256" key="3">
    <source>
        <dbReference type="ARBA" id="ARBA00022801"/>
    </source>
</evidence>
<dbReference type="InterPro" id="IPR030385">
    <property type="entry name" value="G_IRG_dom"/>
</dbReference>
<comment type="similarity">
    <text evidence="1">Belongs to the TRAFAC class dynamin-like GTPase superfamily. IRG family.</text>
</comment>
<evidence type="ECO:0000256" key="4">
    <source>
        <dbReference type="ARBA" id="ARBA00023134"/>
    </source>
</evidence>
<dbReference type="GO" id="GO:0016787">
    <property type="term" value="F:hydrolase activity"/>
    <property type="evidence" value="ECO:0007669"/>
    <property type="project" value="UniProtKB-KW"/>
</dbReference>
<sequence length="616" mass="68871">QRERAAHAKALREMRENEAHVEVERAASEKSRSEAEEAGRVTRAKTDHIREALAESQRVEEDTKEQGRQAQRQAEEDRRNAKEAQEAVEAAAIEANERASAAKKGSQPVIVPSYEKVEAAKRKVQYMEGLFHFAVAGVAESGKSSLINAFRGLQNRDKAAAPTGVTETTLAISILLDPDKKNPFVWYDIPGAGTMKIKDWQYFNEQGFYVFDCIIVVFDNRLTMADIAILMNCKRFGIPTYIVRSESDTHIRNIMLEMGCDSDDDSTDPTWCKMVYAEAREEYIAETRTNIKQNLEDANLPDQKVYMVSNAVVLSIVKNHDLPPKTIDELELMRDLLSEAHSPCSNPGSTTTSALAAKQAQHEAEERLKKGIQPVVVPSHEQVKAAKRRVQYKEGLFHFAVAGVAGGGKSSLINAFRGLRNRDKAAAPTGVTETTLAISRLPDPNKENPFVWYDIPGAGTMKIKDWQYFNEQGLYVFDCIIVVFDSRFTMTDIATLVNCKRFGIPTYIVRSKSDTHIRNIMLEMGYDNDVDNADRKLALNAEAREEYITETRANIKQNLAEANLPDQKVYMVSNSVLLSIVKGQTLSPKIIDELELMRDLLSAAHSRRCIPAAPAP</sequence>
<protein>
    <recommendedName>
        <fullName evidence="6">IRG-type G domain-containing protein</fullName>
    </recommendedName>
</protein>
<feature type="domain" description="IRG-type G" evidence="6">
    <location>
        <begin position="129"/>
        <end position="340"/>
    </location>
</feature>
<dbReference type="PANTHER" id="PTHR32341">
    <property type="entry name" value="INTERFERON-INDUCIBLE GTPASE"/>
    <property type="match status" value="1"/>
</dbReference>
<dbReference type="SUPFAM" id="SSF52540">
    <property type="entry name" value="P-loop containing nucleoside triphosphate hydrolases"/>
    <property type="match status" value="2"/>
</dbReference>
<keyword evidence="8" id="KW-1185">Reference proteome</keyword>
<reference evidence="7 8" key="1">
    <citation type="submission" date="2014-06" db="EMBL/GenBank/DDBJ databases">
        <authorList>
            <consortium name="DOE Joint Genome Institute"/>
            <person name="Kuo A."/>
            <person name="Kohler A."/>
            <person name="Nagy L.G."/>
            <person name="Floudas D."/>
            <person name="Copeland A."/>
            <person name="Barry K.W."/>
            <person name="Cichocki N."/>
            <person name="Veneault-Fourrey C."/>
            <person name="LaButti K."/>
            <person name="Lindquist E.A."/>
            <person name="Lipzen A."/>
            <person name="Lundell T."/>
            <person name="Morin E."/>
            <person name="Murat C."/>
            <person name="Sun H."/>
            <person name="Tunlid A."/>
            <person name="Henrissat B."/>
            <person name="Grigoriev I.V."/>
            <person name="Hibbett D.S."/>
            <person name="Martin F."/>
            <person name="Nordberg H.P."/>
            <person name="Cantor M.N."/>
            <person name="Hua S.X."/>
        </authorList>
    </citation>
    <scope>NUCLEOTIDE SEQUENCE [LARGE SCALE GENOMIC DNA]</scope>
    <source>
        <strain evidence="7 8">ATCC 200175</strain>
    </source>
</reference>
<evidence type="ECO:0000256" key="5">
    <source>
        <dbReference type="SAM" id="MobiDB-lite"/>
    </source>
</evidence>
<keyword evidence="4" id="KW-0342">GTP-binding</keyword>
<dbReference type="EMBL" id="KN819949">
    <property type="protein sequence ID" value="KIJ07286.1"/>
    <property type="molecule type" value="Genomic_DNA"/>
</dbReference>
<dbReference type="AlphaFoldDB" id="A0A0C9TIY8"/>
<proteinExistence type="inferred from homology"/>
<evidence type="ECO:0000259" key="6">
    <source>
        <dbReference type="PROSITE" id="PS51716"/>
    </source>
</evidence>
<dbReference type="Gene3D" id="3.40.50.300">
    <property type="entry name" value="P-loop containing nucleotide triphosphate hydrolases"/>
    <property type="match status" value="2"/>
</dbReference>
<evidence type="ECO:0000256" key="1">
    <source>
        <dbReference type="ARBA" id="ARBA00005429"/>
    </source>
</evidence>
<feature type="region of interest" description="Disordered" evidence="5">
    <location>
        <begin position="1"/>
        <end position="87"/>
    </location>
</feature>
<dbReference type="InterPro" id="IPR027417">
    <property type="entry name" value="P-loop_NTPase"/>
</dbReference>
<dbReference type="InterPro" id="IPR051515">
    <property type="entry name" value="IRG"/>
</dbReference>
<keyword evidence="3" id="KW-0378">Hydrolase</keyword>
<feature type="non-terminal residue" evidence="7">
    <location>
        <position position="1"/>
    </location>
</feature>
<evidence type="ECO:0000313" key="8">
    <source>
        <dbReference type="Proteomes" id="UP000053647"/>
    </source>
</evidence>
<evidence type="ECO:0000256" key="2">
    <source>
        <dbReference type="ARBA" id="ARBA00022741"/>
    </source>
</evidence>
<dbReference type="PANTHER" id="PTHR32341:SF10">
    <property type="entry name" value="INTERFERON-INDUCIBLE GTPASE 5"/>
    <property type="match status" value="1"/>
</dbReference>
<organism evidence="7 8">
    <name type="scientific">Paxillus involutus ATCC 200175</name>
    <dbReference type="NCBI Taxonomy" id="664439"/>
    <lineage>
        <taxon>Eukaryota</taxon>
        <taxon>Fungi</taxon>
        <taxon>Dikarya</taxon>
        <taxon>Basidiomycota</taxon>
        <taxon>Agaricomycotina</taxon>
        <taxon>Agaricomycetes</taxon>
        <taxon>Agaricomycetidae</taxon>
        <taxon>Boletales</taxon>
        <taxon>Paxilineae</taxon>
        <taxon>Paxillaceae</taxon>
        <taxon>Paxillus</taxon>
    </lineage>
</organism>
<dbReference type="GO" id="GO:0016020">
    <property type="term" value="C:membrane"/>
    <property type="evidence" value="ECO:0007669"/>
    <property type="project" value="InterPro"/>
</dbReference>
<dbReference type="InterPro" id="IPR007743">
    <property type="entry name" value="Immunity-related_GTPase-like"/>
</dbReference>
<accession>A0A0C9TIY8</accession>
<dbReference type="PROSITE" id="PS51716">
    <property type="entry name" value="G_IRG"/>
    <property type="match status" value="2"/>
</dbReference>
<keyword evidence="2" id="KW-0547">Nucleotide-binding</keyword>
<evidence type="ECO:0000313" key="7">
    <source>
        <dbReference type="EMBL" id="KIJ07286.1"/>
    </source>
</evidence>
<dbReference type="Pfam" id="PF05049">
    <property type="entry name" value="IIGP"/>
    <property type="match status" value="2"/>
</dbReference>
<feature type="domain" description="IRG-type G" evidence="6">
    <location>
        <begin position="395"/>
        <end position="593"/>
    </location>
</feature>
<gene>
    <name evidence="7" type="ORF">PAXINDRAFT_90678</name>
</gene>
<dbReference type="GO" id="GO:0005525">
    <property type="term" value="F:GTP binding"/>
    <property type="evidence" value="ECO:0007669"/>
    <property type="project" value="UniProtKB-KW"/>
</dbReference>
<name>A0A0C9TIY8_PAXIN</name>
<dbReference type="HOGENOM" id="CLU_454994_0_0_1"/>
<reference evidence="8" key="2">
    <citation type="submission" date="2015-01" db="EMBL/GenBank/DDBJ databases">
        <title>Evolutionary Origins and Diversification of the Mycorrhizal Mutualists.</title>
        <authorList>
            <consortium name="DOE Joint Genome Institute"/>
            <consortium name="Mycorrhizal Genomics Consortium"/>
            <person name="Kohler A."/>
            <person name="Kuo A."/>
            <person name="Nagy L.G."/>
            <person name="Floudas D."/>
            <person name="Copeland A."/>
            <person name="Barry K.W."/>
            <person name="Cichocki N."/>
            <person name="Veneault-Fourrey C."/>
            <person name="LaButti K."/>
            <person name="Lindquist E.A."/>
            <person name="Lipzen A."/>
            <person name="Lundell T."/>
            <person name="Morin E."/>
            <person name="Murat C."/>
            <person name="Riley R."/>
            <person name="Ohm R."/>
            <person name="Sun H."/>
            <person name="Tunlid A."/>
            <person name="Henrissat B."/>
            <person name="Grigoriev I.V."/>
            <person name="Hibbett D.S."/>
            <person name="Martin F."/>
        </authorList>
    </citation>
    <scope>NUCLEOTIDE SEQUENCE [LARGE SCALE GENOMIC DNA]</scope>
    <source>
        <strain evidence="8">ATCC 200175</strain>
    </source>
</reference>
<feature type="compositionally biased region" description="Basic and acidic residues" evidence="5">
    <location>
        <begin position="1"/>
        <end position="85"/>
    </location>
</feature>